<dbReference type="SUPFAM" id="SSF56281">
    <property type="entry name" value="Metallo-hydrolase/oxidoreductase"/>
    <property type="match status" value="1"/>
</dbReference>
<dbReference type="GeneID" id="41716719"/>
<organism evidence="2 4">
    <name type="scientific">Sulfuracidifex tepidarius</name>
    <dbReference type="NCBI Taxonomy" id="1294262"/>
    <lineage>
        <taxon>Archaea</taxon>
        <taxon>Thermoproteota</taxon>
        <taxon>Thermoprotei</taxon>
        <taxon>Sulfolobales</taxon>
        <taxon>Sulfolobaceae</taxon>
        <taxon>Sulfuracidifex</taxon>
    </lineage>
</organism>
<evidence type="ECO:0000313" key="3">
    <source>
        <dbReference type="EMBL" id="BBG25705.1"/>
    </source>
</evidence>
<dbReference type="Proteomes" id="UP000325030">
    <property type="component" value="Chromosome"/>
</dbReference>
<dbReference type="Gene3D" id="3.60.15.10">
    <property type="entry name" value="Ribonuclease Z/Hydroxyacylglutathione hydrolase-like"/>
    <property type="match status" value="1"/>
</dbReference>
<keyword evidence="4" id="KW-1185">Reference proteome</keyword>
<accession>A0A510DS18</accession>
<name>A0A510DS18_9CREN</name>
<dbReference type="GO" id="GO:0016787">
    <property type="term" value="F:hydrolase activity"/>
    <property type="evidence" value="ECO:0007669"/>
    <property type="project" value="UniProtKB-KW"/>
</dbReference>
<evidence type="ECO:0000313" key="2">
    <source>
        <dbReference type="EMBL" id="BBG22945.1"/>
    </source>
</evidence>
<dbReference type="EMBL" id="AP018929">
    <property type="protein sequence ID" value="BBG22945.1"/>
    <property type="molecule type" value="Genomic_DNA"/>
</dbReference>
<dbReference type="Pfam" id="PF00753">
    <property type="entry name" value="Lactamase_B"/>
    <property type="match status" value="1"/>
</dbReference>
<evidence type="ECO:0000313" key="4">
    <source>
        <dbReference type="Proteomes" id="UP000322983"/>
    </source>
</evidence>
<protein>
    <submittedName>
        <fullName evidence="2">Hydroxyacylglutathione hydrolase</fullName>
    </submittedName>
</protein>
<dbReference type="OrthoDB" id="197151at2157"/>
<dbReference type="STRING" id="1294262.GCA_001316085_02374"/>
<feature type="domain" description="Metallo-beta-lactamase" evidence="1">
    <location>
        <begin position="18"/>
        <end position="181"/>
    </location>
</feature>
<dbReference type="InterPro" id="IPR001279">
    <property type="entry name" value="Metallo-B-lactamas"/>
</dbReference>
<dbReference type="InterPro" id="IPR036866">
    <property type="entry name" value="RibonucZ/Hydroxyglut_hydro"/>
</dbReference>
<dbReference type="SMART" id="SM00849">
    <property type="entry name" value="Lactamase_B"/>
    <property type="match status" value="1"/>
</dbReference>
<dbReference type="EMBL" id="AP018930">
    <property type="protein sequence ID" value="BBG25705.1"/>
    <property type="molecule type" value="Genomic_DNA"/>
</dbReference>
<reference evidence="2 4" key="2">
    <citation type="journal article" date="2020" name="Int. J. Syst. Evol. Microbiol.">
        <title>Sulfuracidifex tepidarius gen. nov., sp. nov. and transfer of Sulfolobus metallicus Huber and Stetter 1992 to the genus Sulfuracidifex as Sulfuracidifex metallicus comb. nov.</title>
        <authorList>
            <person name="Itoh T."/>
            <person name="Miura T."/>
            <person name="Sakai H.D."/>
            <person name="Kato S."/>
            <person name="Ohkuma M."/>
            <person name="Takashina T."/>
        </authorList>
    </citation>
    <scope>NUCLEOTIDE SEQUENCE [LARGE SCALE GENOMIC DNA]</scope>
    <source>
        <strain evidence="2 4">IC-006</strain>
        <strain evidence="3">IC-007</strain>
    </source>
</reference>
<reference evidence="5" key="1">
    <citation type="submission" date="2018-09" db="EMBL/GenBank/DDBJ databases">
        <title>Complete Genome Sequencing of Sulfolobus sp. JCM 16834.</title>
        <authorList>
            <person name="Kato S."/>
            <person name="Itoh T."/>
            <person name="Ohkuma M."/>
        </authorList>
    </citation>
    <scope>NUCLEOTIDE SEQUENCE [LARGE SCALE GENOMIC DNA]</scope>
    <source>
        <strain evidence="5">IC-007</strain>
    </source>
</reference>
<proteinExistence type="predicted"/>
<dbReference type="KEGG" id="step:IC006_0229"/>
<gene>
    <name evidence="2" type="ORF">IC006_0229</name>
    <name evidence="3" type="ORF">IC007_0210</name>
</gene>
<keyword evidence="2" id="KW-0378">Hydrolase</keyword>
<dbReference type="AlphaFoldDB" id="A0A510DS18"/>
<sequence>MEKKKSLKVGKTTVFAGSPNTLAYEGIVIDLGGRNSDLEIEAESQIATHGHSDHIAGLFLDAKKKYLPPEDMWGVSLMGRRMAVYGFSCADSPLFTYDLIKEDLQATFSNPDVQILKTPGHTPGHTAYLVGDVLYAGDAFFGQRVLESFVFPFYVDFWRAMESLKLIKEESRSVEGIVISHGPVYEKRKMVELIDFNLKYGEKLVSYVKESLSDWVTSQQVVVRVMESLGKRKEEITPTSVIMNEKTALSIISGLRVEYQTTEEGVKYKISG</sequence>
<dbReference type="Proteomes" id="UP000322983">
    <property type="component" value="Chromosome"/>
</dbReference>
<evidence type="ECO:0000259" key="1">
    <source>
        <dbReference type="SMART" id="SM00849"/>
    </source>
</evidence>
<accession>A0A510DZP0</accession>
<dbReference type="RefSeq" id="WP_149528223.1">
    <property type="nucleotide sequence ID" value="NZ_AP018929.1"/>
</dbReference>
<evidence type="ECO:0000313" key="5">
    <source>
        <dbReference type="Proteomes" id="UP000325030"/>
    </source>
</evidence>